<dbReference type="PIRSF" id="PIRSF000538">
    <property type="entry name" value="GlpK"/>
    <property type="match status" value="1"/>
</dbReference>
<dbReference type="CDD" id="cd07802">
    <property type="entry name" value="ASKHA_NBD_FGGY_EcLyxK-like"/>
    <property type="match status" value="1"/>
</dbReference>
<protein>
    <submittedName>
        <fullName evidence="7">FGGY family carbohydrate kinase</fullName>
    </submittedName>
</protein>
<dbReference type="InterPro" id="IPR050406">
    <property type="entry name" value="FGGY_Carb_Kinase"/>
</dbReference>
<name>A0ABT4T3Y8_9ACTN</name>
<evidence type="ECO:0000259" key="5">
    <source>
        <dbReference type="Pfam" id="PF00370"/>
    </source>
</evidence>
<dbReference type="InterPro" id="IPR043129">
    <property type="entry name" value="ATPase_NBD"/>
</dbReference>
<dbReference type="Gene3D" id="3.30.420.40">
    <property type="match status" value="2"/>
</dbReference>
<evidence type="ECO:0000313" key="8">
    <source>
        <dbReference type="Proteomes" id="UP001212498"/>
    </source>
</evidence>
<keyword evidence="3 4" id="KW-0418">Kinase</keyword>
<evidence type="ECO:0000256" key="3">
    <source>
        <dbReference type="ARBA" id="ARBA00022777"/>
    </source>
</evidence>
<dbReference type="RefSeq" id="WP_271278033.1">
    <property type="nucleotide sequence ID" value="NZ_BAABFD010000018.1"/>
</dbReference>
<dbReference type="InterPro" id="IPR000577">
    <property type="entry name" value="Carb_kinase_FGGY"/>
</dbReference>
<dbReference type="GO" id="GO:0016301">
    <property type="term" value="F:kinase activity"/>
    <property type="evidence" value="ECO:0007669"/>
    <property type="project" value="UniProtKB-KW"/>
</dbReference>
<evidence type="ECO:0000259" key="6">
    <source>
        <dbReference type="Pfam" id="PF02782"/>
    </source>
</evidence>
<reference evidence="7 8" key="1">
    <citation type="submission" date="2022-11" db="EMBL/GenBank/DDBJ databases">
        <title>Nonomuraea corallina sp. nov., a new species of the genus Nonomuraea isolated from sea side sediment in Thai sea.</title>
        <authorList>
            <person name="Ngamcharungchit C."/>
            <person name="Matsumoto A."/>
            <person name="Suriyachadkun C."/>
            <person name="Panbangred W."/>
            <person name="Inahashi Y."/>
            <person name="Intra B."/>
        </authorList>
    </citation>
    <scope>NUCLEOTIDE SEQUENCE [LARGE SCALE GENOMIC DNA]</scope>
    <source>
        <strain evidence="7 8">DSM 43553</strain>
    </source>
</reference>
<comment type="caution">
    <text evidence="7">The sequence shown here is derived from an EMBL/GenBank/DDBJ whole genome shotgun (WGS) entry which is preliminary data.</text>
</comment>
<dbReference type="InterPro" id="IPR018483">
    <property type="entry name" value="Carb_kinase_FGGY_CS"/>
</dbReference>
<accession>A0ABT4T3Y8</accession>
<evidence type="ECO:0000313" key="7">
    <source>
        <dbReference type="EMBL" id="MDA0643878.1"/>
    </source>
</evidence>
<dbReference type="Pfam" id="PF00370">
    <property type="entry name" value="FGGY_N"/>
    <property type="match status" value="1"/>
</dbReference>
<proteinExistence type="inferred from homology"/>
<dbReference type="InterPro" id="IPR018485">
    <property type="entry name" value="FGGY_C"/>
</dbReference>
<dbReference type="InterPro" id="IPR018484">
    <property type="entry name" value="FGGY_N"/>
</dbReference>
<dbReference type="EMBL" id="JAPNUD010000078">
    <property type="protein sequence ID" value="MDA0643878.1"/>
    <property type="molecule type" value="Genomic_DNA"/>
</dbReference>
<evidence type="ECO:0000256" key="1">
    <source>
        <dbReference type="ARBA" id="ARBA00009156"/>
    </source>
</evidence>
<dbReference type="PANTHER" id="PTHR43095">
    <property type="entry name" value="SUGAR KINASE"/>
    <property type="match status" value="1"/>
</dbReference>
<sequence length="515" mass="55002">MSVPEGRRLIVGIDKGTTVTKAAVFDETGNELARAARFIEVLSPRRGWHEEDPAVSLRSTMDAVAEAVAALPGRASDIAVVSVSGHMTGAWLLDETGRPVRNAIAWPDARTLDTLTAFEASPPYEEYLDISATSALPGMTMLLLGHLARHEPDVIARTRYFACAKDYVQSFLTGRVVTDPTDVSLMPGDIATGRISPRLMELVGAEAFLSRAPEVRPSGEIIGTVTREASLATGIPEGTPVANGLGDAISAMLGTGVVMPGQAVSVLGTSWLNQMVNRYLDDDLRGVGWVYPSPDGEHWIRCLAHTAGAGTFDWAVRTFCRDLAGGAASDFAAVEAEALASEEAGHGLTFLPYLSPAGVQAPFKDGNVRGVMLGLEHGTTRGEILRAVYEGQVYAAMDCYRRQGDDLSLLRLTGGGARSRVWRQTFSNALQVPVELVTTSESAALGVAILASVNVGIWKDLETAVSEMVRTVGRVEPDPRLAEPHREAFDRFLRAQAAARELFAGFGRAGDQGKD</sequence>
<comment type="similarity">
    <text evidence="1 4">Belongs to the FGGY kinase family.</text>
</comment>
<feature type="domain" description="Carbohydrate kinase FGGY C-terminal" evidence="6">
    <location>
        <begin position="306"/>
        <end position="454"/>
    </location>
</feature>
<dbReference type="PANTHER" id="PTHR43095:SF3">
    <property type="entry name" value="L-XYLULOSE_3-KETO-L-GULONATE KINASE"/>
    <property type="match status" value="1"/>
</dbReference>
<dbReference type="Pfam" id="PF02782">
    <property type="entry name" value="FGGY_C"/>
    <property type="match status" value="1"/>
</dbReference>
<dbReference type="SUPFAM" id="SSF53067">
    <property type="entry name" value="Actin-like ATPase domain"/>
    <property type="match status" value="2"/>
</dbReference>
<evidence type="ECO:0000256" key="4">
    <source>
        <dbReference type="RuleBase" id="RU003733"/>
    </source>
</evidence>
<keyword evidence="8" id="KW-1185">Reference proteome</keyword>
<evidence type="ECO:0000256" key="2">
    <source>
        <dbReference type="ARBA" id="ARBA00022679"/>
    </source>
</evidence>
<dbReference type="PROSITE" id="PS00445">
    <property type="entry name" value="FGGY_KINASES_2"/>
    <property type="match status" value="1"/>
</dbReference>
<feature type="domain" description="Carbohydrate kinase FGGY N-terminal" evidence="5">
    <location>
        <begin position="10"/>
        <end position="254"/>
    </location>
</feature>
<gene>
    <name evidence="7" type="ORF">OUY24_24895</name>
</gene>
<dbReference type="Proteomes" id="UP001212498">
    <property type="component" value="Unassembled WGS sequence"/>
</dbReference>
<keyword evidence="2 4" id="KW-0808">Transferase</keyword>
<organism evidence="7 8">
    <name type="scientific">Nonomuraea ferruginea</name>
    <dbReference type="NCBI Taxonomy" id="46174"/>
    <lineage>
        <taxon>Bacteria</taxon>
        <taxon>Bacillati</taxon>
        <taxon>Actinomycetota</taxon>
        <taxon>Actinomycetes</taxon>
        <taxon>Streptosporangiales</taxon>
        <taxon>Streptosporangiaceae</taxon>
        <taxon>Nonomuraea</taxon>
    </lineage>
</organism>